<comment type="subcellular location">
    <subcellularLocation>
        <location evidence="1">Cell membrane</location>
        <topology evidence="1">Multi-pass membrane protein</topology>
    </subcellularLocation>
</comment>
<dbReference type="SUPFAM" id="SSF103473">
    <property type="entry name" value="MFS general substrate transporter"/>
    <property type="match status" value="1"/>
</dbReference>
<feature type="transmembrane region" description="Helical" evidence="6">
    <location>
        <begin position="375"/>
        <end position="396"/>
    </location>
</feature>
<evidence type="ECO:0000256" key="6">
    <source>
        <dbReference type="SAM" id="Phobius"/>
    </source>
</evidence>
<protein>
    <submittedName>
        <fullName evidence="8">MFS transporter</fullName>
    </submittedName>
</protein>
<evidence type="ECO:0000313" key="9">
    <source>
        <dbReference type="Proteomes" id="UP001224412"/>
    </source>
</evidence>
<feature type="domain" description="Major facilitator superfamily (MFS) profile" evidence="7">
    <location>
        <begin position="68"/>
        <end position="474"/>
    </location>
</feature>
<evidence type="ECO:0000256" key="4">
    <source>
        <dbReference type="ARBA" id="ARBA00023136"/>
    </source>
</evidence>
<dbReference type="InterPro" id="IPR036259">
    <property type="entry name" value="MFS_trans_sf"/>
</dbReference>
<evidence type="ECO:0000256" key="5">
    <source>
        <dbReference type="SAM" id="MobiDB-lite"/>
    </source>
</evidence>
<gene>
    <name evidence="8" type="ORF">QPX42_09350</name>
</gene>
<dbReference type="InterPro" id="IPR011701">
    <property type="entry name" value="MFS"/>
</dbReference>
<dbReference type="InterPro" id="IPR050382">
    <property type="entry name" value="MFS_Na/Anion_cotransporter"/>
</dbReference>
<comment type="caution">
    <text evidence="8">The sequence shown here is derived from an EMBL/GenBank/DDBJ whole genome shotgun (WGS) entry which is preliminary data.</text>
</comment>
<dbReference type="EMBL" id="JASNVH010000015">
    <property type="protein sequence ID" value="MDK4307741.1"/>
    <property type="molecule type" value="Genomic_DNA"/>
</dbReference>
<feature type="transmembrane region" description="Helical" evidence="6">
    <location>
        <begin position="350"/>
        <end position="369"/>
    </location>
</feature>
<feature type="transmembrane region" description="Helical" evidence="6">
    <location>
        <begin position="105"/>
        <end position="127"/>
    </location>
</feature>
<keyword evidence="2 6" id="KW-0812">Transmembrane</keyword>
<evidence type="ECO:0000313" key="8">
    <source>
        <dbReference type="EMBL" id="MDK4307741.1"/>
    </source>
</evidence>
<name>A0AAP4BQZ5_9CORY</name>
<evidence type="ECO:0000256" key="1">
    <source>
        <dbReference type="ARBA" id="ARBA00004651"/>
    </source>
</evidence>
<feature type="compositionally biased region" description="Low complexity" evidence="5">
    <location>
        <begin position="1"/>
        <end position="26"/>
    </location>
</feature>
<feature type="transmembrane region" description="Helical" evidence="6">
    <location>
        <begin position="134"/>
        <end position="152"/>
    </location>
</feature>
<keyword evidence="4 6" id="KW-0472">Membrane</keyword>
<dbReference type="CDD" id="cd06174">
    <property type="entry name" value="MFS"/>
    <property type="match status" value="1"/>
</dbReference>
<dbReference type="AlphaFoldDB" id="A0AAP4BQZ5"/>
<feature type="transmembrane region" description="Helical" evidence="6">
    <location>
        <begin position="317"/>
        <end position="338"/>
    </location>
</feature>
<proteinExistence type="predicted"/>
<feature type="transmembrane region" description="Helical" evidence="6">
    <location>
        <begin position="281"/>
        <end position="305"/>
    </location>
</feature>
<accession>A0AAP4BQZ5</accession>
<feature type="region of interest" description="Disordered" evidence="5">
    <location>
        <begin position="1"/>
        <end position="57"/>
    </location>
</feature>
<dbReference type="Proteomes" id="UP001224412">
    <property type="component" value="Unassembled WGS sequence"/>
</dbReference>
<feature type="transmembrane region" description="Helical" evidence="6">
    <location>
        <begin position="158"/>
        <end position="181"/>
    </location>
</feature>
<evidence type="ECO:0000259" key="7">
    <source>
        <dbReference type="PROSITE" id="PS50850"/>
    </source>
</evidence>
<dbReference type="GO" id="GO:0005886">
    <property type="term" value="C:plasma membrane"/>
    <property type="evidence" value="ECO:0007669"/>
    <property type="project" value="UniProtKB-SubCell"/>
</dbReference>
<evidence type="ECO:0000256" key="3">
    <source>
        <dbReference type="ARBA" id="ARBA00022989"/>
    </source>
</evidence>
<dbReference type="Gene3D" id="1.20.1250.20">
    <property type="entry name" value="MFS general substrate transporter like domains"/>
    <property type="match status" value="2"/>
</dbReference>
<feature type="transmembrane region" description="Helical" evidence="6">
    <location>
        <begin position="221"/>
        <end position="243"/>
    </location>
</feature>
<dbReference type="PANTHER" id="PTHR11662:SF399">
    <property type="entry name" value="FI19708P1-RELATED"/>
    <property type="match status" value="1"/>
</dbReference>
<dbReference type="PANTHER" id="PTHR11662">
    <property type="entry name" value="SOLUTE CARRIER FAMILY 17"/>
    <property type="match status" value="1"/>
</dbReference>
<organism evidence="8 9">
    <name type="scientific">Corynebacterium pseudodiphtheriticum</name>
    <dbReference type="NCBI Taxonomy" id="37637"/>
    <lineage>
        <taxon>Bacteria</taxon>
        <taxon>Bacillati</taxon>
        <taxon>Actinomycetota</taxon>
        <taxon>Actinomycetes</taxon>
        <taxon>Mycobacteriales</taxon>
        <taxon>Corynebacteriaceae</taxon>
        <taxon>Corynebacterium</taxon>
    </lineage>
</organism>
<feature type="transmembrane region" description="Helical" evidence="6">
    <location>
        <begin position="408"/>
        <end position="430"/>
    </location>
</feature>
<dbReference type="InterPro" id="IPR020846">
    <property type="entry name" value="MFS_dom"/>
</dbReference>
<dbReference type="GO" id="GO:0022857">
    <property type="term" value="F:transmembrane transporter activity"/>
    <property type="evidence" value="ECO:0007669"/>
    <property type="project" value="InterPro"/>
</dbReference>
<reference evidence="8" key="1">
    <citation type="submission" date="2023-05" db="EMBL/GenBank/DDBJ databases">
        <title>Metabolic capabilities are highly conserved among human nasal-associated Corynebacterium species in pangenomic analyses.</title>
        <authorList>
            <person name="Tran T.H."/>
            <person name="Roberts A.Q."/>
            <person name="Escapa I.F."/>
            <person name="Gao W."/>
            <person name="Conlan S."/>
            <person name="Kong H."/>
            <person name="Segre J.A."/>
            <person name="Kelly M.S."/>
            <person name="Lemon K.P."/>
        </authorList>
    </citation>
    <scope>NUCLEOTIDE SEQUENCE</scope>
    <source>
        <strain evidence="8">KPL2773</strain>
    </source>
</reference>
<feature type="transmembrane region" description="Helical" evidence="6">
    <location>
        <begin position="450"/>
        <end position="472"/>
    </location>
</feature>
<dbReference type="Pfam" id="PF07690">
    <property type="entry name" value="MFS_1"/>
    <property type="match status" value="1"/>
</dbReference>
<dbReference type="RefSeq" id="WP_272697828.1">
    <property type="nucleotide sequence ID" value="NZ_JAQPSI010000004.1"/>
</dbReference>
<evidence type="ECO:0000256" key="2">
    <source>
        <dbReference type="ARBA" id="ARBA00022692"/>
    </source>
</evidence>
<dbReference type="PROSITE" id="PS50850">
    <property type="entry name" value="MFS"/>
    <property type="match status" value="1"/>
</dbReference>
<sequence length="493" mass="51220">MENHASPASHSGASRSGSSRPEASRPQASATEAVPPGSALSGTSRAEISRTGGSAPHPREVVTGRALVVWVAGVACYIVAITGRTSFGVAGVEAIARFDVDASRIAVFAAVQLGVYALAQIPTGLGIDRFGPRAMVMFGAVVMGLGQFLLALTTSYPLAIVARVLIGAGDASAFLAVMRLLPYWFPLRKTPLFTQLTGAIGQTGQFISAVPFLALLGSAGWTGAFVTLGATSILLAGLAGLAIKDLPDVDRRAADAPESGTAASGRDSLRTRMRTLLRTPVAWQGFFMHYSCLMFQLVFLMMWGFPLMTLGMGLSAQQAGAVLAINTVVTVFSGPLHGIFSARIGAARHWAVVGFSVTIVLTWVVFFASATPRGLAAIVVVNVIVALCASSANYGFDNVREGVSREVVATATGLANMGGFLAGMAASQGIGVVLDISSAGGEYTWDDFQVAALAAGVVWAVGIIGLLVASAWRKYPGPAHRILPHRLHALRSH</sequence>
<keyword evidence="3 6" id="KW-1133">Transmembrane helix</keyword>
<feature type="transmembrane region" description="Helical" evidence="6">
    <location>
        <begin position="67"/>
        <end position="85"/>
    </location>
</feature>